<dbReference type="InterPro" id="IPR007094">
    <property type="entry name" value="RNA-dir_pol_PSvirus"/>
</dbReference>
<dbReference type="GO" id="GO:0019013">
    <property type="term" value="C:viral nucleocapsid"/>
    <property type="evidence" value="ECO:0007669"/>
    <property type="project" value="UniProtKB-KW"/>
</dbReference>
<feature type="transmembrane region" description="Helical" evidence="58">
    <location>
        <begin position="1680"/>
        <end position="1702"/>
    </location>
</feature>
<keyword evidence="37" id="KW-0694">RNA-binding</keyword>
<evidence type="ECO:0000256" key="26">
    <source>
        <dbReference type="ARBA" id="ARBA00022741"/>
    </source>
</evidence>
<dbReference type="GO" id="GO:0004252">
    <property type="term" value="F:serine-type endopeptidase activity"/>
    <property type="evidence" value="ECO:0007669"/>
    <property type="project" value="InterPro"/>
</dbReference>
<dbReference type="InterPro" id="IPR038170">
    <property type="entry name" value="NS5A_1a_sf"/>
</dbReference>
<accession>A0AAT9URS8</accession>
<dbReference type="Gene3D" id="1.10.820.10">
    <property type="entry name" value="RNA Helicase Chain A , domain 3"/>
    <property type="match status" value="1"/>
</dbReference>
<dbReference type="GO" id="GO:0052170">
    <property type="term" value="P:symbiont-mediated suppression of host innate immune response"/>
    <property type="evidence" value="ECO:0007669"/>
    <property type="project" value="UniProtKB-KW"/>
</dbReference>
<feature type="transmembrane region" description="Helical" evidence="58">
    <location>
        <begin position="676"/>
        <end position="698"/>
    </location>
</feature>
<feature type="transmembrane region" description="Helical" evidence="58">
    <location>
        <begin position="653"/>
        <end position="670"/>
    </location>
</feature>
<dbReference type="InterPro" id="IPR013192">
    <property type="entry name" value="HCV_NS5A_1a"/>
</dbReference>
<evidence type="ECO:0000256" key="2">
    <source>
        <dbReference type="ARBA" id="ARBA00004153"/>
    </source>
</evidence>
<comment type="catalytic activity">
    <reaction evidence="55">
        <text>a ribonucleoside 5'-triphosphate + H2O = a ribonucleoside 5'-diphosphate + phosphate + H(+)</text>
        <dbReference type="Rhea" id="RHEA:23680"/>
        <dbReference type="ChEBI" id="CHEBI:15377"/>
        <dbReference type="ChEBI" id="CHEBI:15378"/>
        <dbReference type="ChEBI" id="CHEBI:43474"/>
        <dbReference type="ChEBI" id="CHEBI:57930"/>
        <dbReference type="ChEBI" id="CHEBI:61557"/>
        <dbReference type="EC" id="3.6.1.15"/>
    </reaction>
</comment>
<evidence type="ECO:0000256" key="24">
    <source>
        <dbReference type="ARBA" id="ARBA00022703"/>
    </source>
</evidence>
<evidence type="ECO:0000256" key="39">
    <source>
        <dbReference type="ARBA" id="ARBA00022989"/>
    </source>
</evidence>
<dbReference type="SUPFAM" id="SSF52540">
    <property type="entry name" value="P-loop containing nucleoside triphosphate hydrolases"/>
    <property type="match status" value="1"/>
</dbReference>
<evidence type="ECO:0000256" key="20">
    <source>
        <dbReference type="ARBA" id="ARBA00022670"/>
    </source>
</evidence>
<dbReference type="Pfam" id="PF02907">
    <property type="entry name" value="Peptidase_S29"/>
    <property type="match status" value="1"/>
</dbReference>
<keyword evidence="35" id="KW-1043">Host membrane</keyword>
<evidence type="ECO:0000256" key="31">
    <source>
        <dbReference type="ARBA" id="ARBA00022825"/>
    </source>
</evidence>
<evidence type="ECO:0000256" key="55">
    <source>
        <dbReference type="ARBA" id="ARBA00047631"/>
    </source>
</evidence>
<evidence type="ECO:0000256" key="15">
    <source>
        <dbReference type="ARBA" id="ARBA00022561"/>
    </source>
</evidence>
<comment type="catalytic activity">
    <reaction evidence="56">
        <text>ATP + H2O = ADP + phosphate + H(+)</text>
        <dbReference type="Rhea" id="RHEA:13065"/>
        <dbReference type="ChEBI" id="CHEBI:15377"/>
        <dbReference type="ChEBI" id="CHEBI:15378"/>
        <dbReference type="ChEBI" id="CHEBI:30616"/>
        <dbReference type="ChEBI" id="CHEBI:43474"/>
        <dbReference type="ChEBI" id="CHEBI:456216"/>
        <dbReference type="EC" id="3.6.4.13"/>
    </reaction>
</comment>
<dbReference type="Gene3D" id="3.30.160.890">
    <property type="entry name" value="Hepatitis C virus envelope glycoprotein E1, chain C"/>
    <property type="match status" value="1"/>
</dbReference>
<keyword evidence="17" id="KW-0945">Host-virus interaction</keyword>
<dbReference type="GO" id="GO:0003724">
    <property type="term" value="F:RNA helicase activity"/>
    <property type="evidence" value="ECO:0007669"/>
    <property type="project" value="UniProtKB-EC"/>
</dbReference>
<dbReference type="PROSITE" id="PS51822">
    <property type="entry name" value="HV_PV_NS3_PRO"/>
    <property type="match status" value="1"/>
</dbReference>
<evidence type="ECO:0000256" key="53">
    <source>
        <dbReference type="ARBA" id="ARBA00023296"/>
    </source>
</evidence>
<evidence type="ECO:0000256" key="25">
    <source>
        <dbReference type="ARBA" id="ARBA00022723"/>
    </source>
</evidence>
<dbReference type="InterPro" id="IPR002521">
    <property type="entry name" value="HCV_Core_C"/>
</dbReference>
<dbReference type="SUPFAM" id="SSF50494">
    <property type="entry name" value="Trypsin-like serine proteases"/>
    <property type="match status" value="1"/>
</dbReference>
<protein>
    <recommendedName>
        <fullName evidence="9">Genome polyprotein</fullName>
    </recommendedName>
</protein>
<dbReference type="InterPro" id="IPR043128">
    <property type="entry name" value="Rev_trsase/Diguanyl_cyclase"/>
</dbReference>
<evidence type="ECO:0000256" key="19">
    <source>
        <dbReference type="ARBA" id="ARBA00022632"/>
    </source>
</evidence>
<keyword evidence="36" id="KW-0261">Viral envelope protein</keyword>
<dbReference type="InterPro" id="IPR009003">
    <property type="entry name" value="Peptidase_S1_PA"/>
</dbReference>
<keyword evidence="24" id="KW-0053">Apoptosis</keyword>
<evidence type="ECO:0000256" key="3">
    <source>
        <dbReference type="ARBA" id="ARBA00004181"/>
    </source>
</evidence>
<keyword evidence="25" id="KW-0479">Metal-binding</keyword>
<keyword evidence="51" id="KW-0687">Ribonucleoprotein</keyword>
<feature type="compositionally biased region" description="Basic residues" evidence="57">
    <location>
        <begin position="10"/>
        <end position="23"/>
    </location>
</feature>
<evidence type="ECO:0000256" key="48">
    <source>
        <dbReference type="ARBA" id="ARBA00023190"/>
    </source>
</evidence>
<dbReference type="InterPro" id="IPR001490">
    <property type="entry name" value="HCV_NS4b"/>
</dbReference>
<dbReference type="Pfam" id="PF01542">
    <property type="entry name" value="HCV_core"/>
    <property type="match status" value="1"/>
</dbReference>
<dbReference type="GO" id="GO:0019087">
    <property type="term" value="P:symbiont-mediated transformation of host cell"/>
    <property type="evidence" value="ECO:0007669"/>
    <property type="project" value="InterPro"/>
</dbReference>
<dbReference type="GO" id="GO:0017111">
    <property type="term" value="F:ribonucleoside triphosphate phosphatase activity"/>
    <property type="evidence" value="ECO:0007669"/>
    <property type="project" value="UniProtKB-EC"/>
</dbReference>
<dbReference type="GO" id="GO:0039502">
    <property type="term" value="P:symbiont-mediated suppression of host type I interferon-mediated signaling pathway"/>
    <property type="evidence" value="ECO:0007669"/>
    <property type="project" value="UniProtKB-KW"/>
</dbReference>
<dbReference type="PROSITE" id="PS50507">
    <property type="entry name" value="RDRP_SSRNA_POS"/>
    <property type="match status" value="1"/>
</dbReference>
<dbReference type="Gene3D" id="3.40.50.300">
    <property type="entry name" value="P-loop containing nucleotide triphosphate hydrolases"/>
    <property type="match status" value="2"/>
</dbReference>
<keyword evidence="13" id="KW-1168">Fusion of virus membrane with host membrane</keyword>
<dbReference type="InterPro" id="IPR011545">
    <property type="entry name" value="DEAD/DEAH_box_helicase_dom"/>
</dbReference>
<proteinExistence type="predicted"/>
<dbReference type="GO" id="GO:0044186">
    <property type="term" value="C:host cell lipid droplet"/>
    <property type="evidence" value="ECO:0007669"/>
    <property type="project" value="UniProtKB-SubCell"/>
</dbReference>
<keyword evidence="30" id="KW-0788">Thiol protease</keyword>
<evidence type="ECO:0000256" key="56">
    <source>
        <dbReference type="ARBA" id="ARBA00047984"/>
    </source>
</evidence>
<keyword evidence="20" id="KW-0645">Protease</keyword>
<dbReference type="SMART" id="SM00487">
    <property type="entry name" value="DEXDc"/>
    <property type="match status" value="1"/>
</dbReference>
<evidence type="ECO:0000256" key="58">
    <source>
        <dbReference type="SAM" id="Phobius"/>
    </source>
</evidence>
<keyword evidence="54" id="KW-0407">Ion channel</keyword>
<dbReference type="InterPro" id="IPR002519">
    <property type="entry name" value="HCV_Env"/>
</dbReference>
<dbReference type="Pfam" id="PF00270">
    <property type="entry name" value="DEAD"/>
    <property type="match status" value="1"/>
</dbReference>
<keyword evidence="50" id="KW-0922">Interferon antiviral system evasion</keyword>
<evidence type="ECO:0000256" key="27">
    <source>
        <dbReference type="ARBA" id="ARBA00022801"/>
    </source>
</evidence>
<dbReference type="Pfam" id="PF00998">
    <property type="entry name" value="RdRP_3"/>
    <property type="match status" value="1"/>
</dbReference>
<evidence type="ECO:0000256" key="41">
    <source>
        <dbReference type="ARBA" id="ARBA00023050"/>
    </source>
</evidence>
<dbReference type="Pfam" id="PF22027">
    <property type="entry name" value="NS3_helicase_C"/>
    <property type="match status" value="1"/>
</dbReference>
<dbReference type="GO" id="GO:0033650">
    <property type="term" value="C:host cell mitochondrion"/>
    <property type="evidence" value="ECO:0007669"/>
    <property type="project" value="UniProtKB-SubCell"/>
</dbReference>
<evidence type="ECO:0000256" key="34">
    <source>
        <dbReference type="ARBA" id="ARBA00022844"/>
    </source>
</evidence>
<dbReference type="Gene3D" id="2.40.10.120">
    <property type="match status" value="1"/>
</dbReference>
<dbReference type="GO" id="GO:0019062">
    <property type="term" value="P:virion attachment to host cell"/>
    <property type="evidence" value="ECO:0007669"/>
    <property type="project" value="UniProtKB-KW"/>
</dbReference>
<dbReference type="GO" id="GO:0044167">
    <property type="term" value="C:host cell endoplasmic reticulum membrane"/>
    <property type="evidence" value="ECO:0007669"/>
    <property type="project" value="UniProtKB-SubCell"/>
</dbReference>
<keyword evidence="12" id="KW-0696">RNA-directed RNA polymerase</keyword>
<dbReference type="GO" id="GO:0039694">
    <property type="term" value="P:viral RNA genome replication"/>
    <property type="evidence" value="ECO:0007669"/>
    <property type="project" value="InterPro"/>
</dbReference>
<evidence type="ECO:0000256" key="35">
    <source>
        <dbReference type="ARBA" id="ARBA00022870"/>
    </source>
</evidence>
<evidence type="ECO:0000256" key="4">
    <source>
        <dbReference type="ARBA" id="ARBA00004192"/>
    </source>
</evidence>
<evidence type="ECO:0000256" key="21">
    <source>
        <dbReference type="ARBA" id="ARBA00022679"/>
    </source>
</evidence>
<keyword evidence="43" id="KW-0543">Viral nucleoprotein</keyword>
<dbReference type="InterPro" id="IPR002166">
    <property type="entry name" value="RNA_pol_HCV"/>
</dbReference>
<evidence type="ECO:0000256" key="37">
    <source>
        <dbReference type="ARBA" id="ARBA00022884"/>
    </source>
</evidence>
<feature type="compositionally biased region" description="Low complexity" evidence="57">
    <location>
        <begin position="2156"/>
        <end position="2166"/>
    </location>
</feature>
<evidence type="ECO:0000256" key="16">
    <source>
        <dbReference type="ARBA" id="ARBA00022562"/>
    </source>
</evidence>
<feature type="transmembrane region" description="Helical" evidence="58">
    <location>
        <begin position="727"/>
        <end position="760"/>
    </location>
</feature>
<dbReference type="InterPro" id="IPR054175">
    <property type="entry name" value="NS3_helicase_C"/>
</dbReference>
<organism evidence="63">
    <name type="scientific">Rangifer tarandus hepacivirus</name>
    <dbReference type="NCBI Taxonomy" id="3051135"/>
    <lineage>
        <taxon>Viruses</taxon>
        <taxon>Riboviria</taxon>
        <taxon>Orthornavirae</taxon>
        <taxon>Kitrinoviricota</taxon>
        <taxon>Flasuviricetes</taxon>
        <taxon>Amarillovirales</taxon>
        <taxon>Flaviviridae</taxon>
        <taxon>Hepacivirus</taxon>
    </lineage>
</organism>
<evidence type="ECO:0000256" key="38">
    <source>
        <dbReference type="ARBA" id="ARBA00022953"/>
    </source>
</evidence>
<evidence type="ECO:0000256" key="8">
    <source>
        <dbReference type="ARBA" id="ARBA00004563"/>
    </source>
</evidence>
<dbReference type="SUPFAM" id="SSF56672">
    <property type="entry name" value="DNA/RNA polymerases"/>
    <property type="match status" value="1"/>
</dbReference>
<dbReference type="GO" id="GO:0005524">
    <property type="term" value="F:ATP binding"/>
    <property type="evidence" value="ECO:0007669"/>
    <property type="project" value="UniProtKB-KW"/>
</dbReference>
<keyword evidence="28" id="KW-1161">Viral attachment to host cell</keyword>
<evidence type="ECO:0000256" key="52">
    <source>
        <dbReference type="ARBA" id="ARBA00023280"/>
    </source>
</evidence>
<dbReference type="GO" id="GO:1990904">
    <property type="term" value="C:ribonucleoprotein complex"/>
    <property type="evidence" value="ECO:0007669"/>
    <property type="project" value="UniProtKB-KW"/>
</dbReference>
<keyword evidence="40" id="KW-1182">Viral ion channel</keyword>
<keyword evidence="11" id="KW-1113">Inhibition of host RLR pathway by virus</keyword>
<dbReference type="Pfam" id="PF01001">
    <property type="entry name" value="HCV_NS4b"/>
    <property type="match status" value="1"/>
</dbReference>
<feature type="transmembrane region" description="Helical" evidence="58">
    <location>
        <begin position="563"/>
        <end position="589"/>
    </location>
</feature>
<keyword evidence="15" id="KW-0167">Capsid protein</keyword>
<dbReference type="InterPro" id="IPR043504">
    <property type="entry name" value="Peptidase_S1_PA_chymotrypsin"/>
</dbReference>
<evidence type="ECO:0000256" key="44">
    <source>
        <dbReference type="ARBA" id="ARBA00023136"/>
    </source>
</evidence>
<dbReference type="GO" id="GO:0015267">
    <property type="term" value="F:channel activity"/>
    <property type="evidence" value="ECO:0007669"/>
    <property type="project" value="UniProtKB-KW"/>
</dbReference>
<evidence type="ECO:0000259" key="60">
    <source>
        <dbReference type="PROSITE" id="PS51192"/>
    </source>
</evidence>
<feature type="region of interest" description="Disordered" evidence="57">
    <location>
        <begin position="2131"/>
        <end position="2196"/>
    </location>
</feature>
<dbReference type="EMBL" id="OQ164634">
    <property type="protein sequence ID" value="WIF29852.1"/>
    <property type="molecule type" value="Genomic_RNA"/>
</dbReference>
<evidence type="ECO:0000256" key="10">
    <source>
        <dbReference type="ARBA" id="ARBA00022448"/>
    </source>
</evidence>
<evidence type="ECO:0000256" key="14">
    <source>
        <dbReference type="ARBA" id="ARBA00022510"/>
    </source>
</evidence>
<dbReference type="GO" id="GO:0055036">
    <property type="term" value="C:virion membrane"/>
    <property type="evidence" value="ECO:0007669"/>
    <property type="project" value="UniProtKB-SubCell"/>
</dbReference>
<keyword evidence="14" id="KW-1170">Fusion of virus membrane with host endosomal membrane</keyword>
<dbReference type="GO" id="GO:0034220">
    <property type="term" value="P:monoatomic ion transmembrane transport"/>
    <property type="evidence" value="ECO:0007669"/>
    <property type="project" value="UniProtKB-KW"/>
</dbReference>
<feature type="region of interest" description="Disordered" evidence="57">
    <location>
        <begin position="1"/>
        <end position="44"/>
    </location>
</feature>
<dbReference type="InterPro" id="IPR014001">
    <property type="entry name" value="Helicase_ATP-bd"/>
</dbReference>
<dbReference type="Pfam" id="PF01539">
    <property type="entry name" value="HCV_env"/>
    <property type="match status" value="1"/>
</dbReference>
<evidence type="ECO:0000256" key="18">
    <source>
        <dbReference type="ARBA" id="ARBA00022595"/>
    </source>
</evidence>
<evidence type="ECO:0000259" key="61">
    <source>
        <dbReference type="PROSITE" id="PS51693"/>
    </source>
</evidence>
<keyword evidence="10" id="KW-0813">Transport</keyword>
<keyword evidence="18" id="KW-1162">Viral penetration into host cytoplasm</keyword>
<keyword evidence="31" id="KW-0720">Serine protease</keyword>
<evidence type="ECO:0000256" key="5">
    <source>
        <dbReference type="ARBA" id="ARBA00004291"/>
    </source>
</evidence>
<evidence type="ECO:0000256" key="32">
    <source>
        <dbReference type="ARBA" id="ARBA00022830"/>
    </source>
</evidence>
<dbReference type="GO" id="GO:0003968">
    <property type="term" value="F:RNA-directed RNA polymerase activity"/>
    <property type="evidence" value="ECO:0007669"/>
    <property type="project" value="UniProtKB-KW"/>
</dbReference>
<evidence type="ECO:0000256" key="9">
    <source>
        <dbReference type="ARBA" id="ARBA00020107"/>
    </source>
</evidence>
<evidence type="ECO:0000256" key="7">
    <source>
        <dbReference type="ARBA" id="ARBA00004482"/>
    </source>
</evidence>
<keyword evidence="48" id="KW-1041">Host lipid droplet</keyword>
<feature type="domain" description="Peptidase C18" evidence="61">
    <location>
        <begin position="743"/>
        <end position="875"/>
    </location>
</feature>
<keyword evidence="53" id="KW-1160">Virus entry into host cell</keyword>
<reference evidence="63" key="1">
    <citation type="submission" date="2022-12" db="EMBL/GenBank/DDBJ databases">
        <authorList>
            <person name="Xu W."/>
            <person name="Liu Z."/>
            <person name="Wang Z."/>
        </authorList>
    </citation>
    <scope>NUCLEOTIDE SEQUENCE</scope>
    <source>
        <strain evidence="63">GH01</strain>
    </source>
</reference>
<evidence type="ECO:0000256" key="43">
    <source>
        <dbReference type="ARBA" id="ARBA00023086"/>
    </source>
</evidence>
<evidence type="ECO:0000256" key="49">
    <source>
        <dbReference type="ARBA" id="ARBA00023200"/>
    </source>
</evidence>
<evidence type="ECO:0000256" key="17">
    <source>
        <dbReference type="ARBA" id="ARBA00022581"/>
    </source>
</evidence>
<dbReference type="InterPro" id="IPR027417">
    <property type="entry name" value="P-loop_NTPase"/>
</dbReference>
<dbReference type="Gene3D" id="3.30.70.270">
    <property type="match status" value="2"/>
</dbReference>
<feature type="transmembrane region" description="Helical" evidence="58">
    <location>
        <begin position="595"/>
        <end position="621"/>
    </location>
</feature>
<dbReference type="Pfam" id="PF08300">
    <property type="entry name" value="HCV_NS5a_1a"/>
    <property type="match status" value="1"/>
</dbReference>
<evidence type="ECO:0000256" key="36">
    <source>
        <dbReference type="ARBA" id="ARBA00022879"/>
    </source>
</evidence>
<evidence type="ECO:0000256" key="11">
    <source>
        <dbReference type="ARBA" id="ARBA00022482"/>
    </source>
</evidence>
<feature type="domain" description="Peptidase S29" evidence="62">
    <location>
        <begin position="876"/>
        <end position="1057"/>
    </location>
</feature>
<feature type="domain" description="RdRp catalytic" evidence="59">
    <location>
        <begin position="2434"/>
        <end position="2551"/>
    </location>
</feature>
<dbReference type="GO" id="GO:0019031">
    <property type="term" value="C:viral envelope"/>
    <property type="evidence" value="ECO:0007669"/>
    <property type="project" value="UniProtKB-KW"/>
</dbReference>
<keyword evidence="16" id="KW-1048">Host nucleus</keyword>
<keyword evidence="26" id="KW-0547">Nucleotide-binding</keyword>
<evidence type="ECO:0000256" key="46">
    <source>
        <dbReference type="ARBA" id="ARBA00023180"/>
    </source>
</evidence>
<dbReference type="GO" id="GO:0005198">
    <property type="term" value="F:structural molecule activity"/>
    <property type="evidence" value="ECO:0007669"/>
    <property type="project" value="InterPro"/>
</dbReference>
<evidence type="ECO:0000256" key="45">
    <source>
        <dbReference type="ARBA" id="ARBA00023147"/>
    </source>
</evidence>
<evidence type="ECO:0000256" key="28">
    <source>
        <dbReference type="ARBA" id="ARBA00022804"/>
    </source>
</evidence>
<dbReference type="GO" id="GO:0046718">
    <property type="term" value="P:symbiont entry into host cell"/>
    <property type="evidence" value="ECO:0007669"/>
    <property type="project" value="UniProtKB-KW"/>
</dbReference>
<evidence type="ECO:0000256" key="54">
    <source>
        <dbReference type="ARBA" id="ARBA00023303"/>
    </source>
</evidence>
<evidence type="ECO:0000259" key="59">
    <source>
        <dbReference type="PROSITE" id="PS50507"/>
    </source>
</evidence>
<dbReference type="GO" id="GO:0042025">
    <property type="term" value="C:host cell nucleus"/>
    <property type="evidence" value="ECO:0007669"/>
    <property type="project" value="UniProtKB-SubCell"/>
</dbReference>
<sequence length="2803" mass="304355">MPNVSTQSRSRSRSRSRRRRSRPRVAVVVPTSTDGGPRRRRNRGRDYRWPYVDAGLGWTVEVLTPVGSPSGDPYKRSQNLGRLIDGPLSWAADLGRKVPLIGSPLGWCCRLIGRAVRIGEDLINAATRSTVGFSIFVLALLSCLTPCAGYRYVQDGDHYLLTNCCNDSDILYATGELAYHLPGCVVCELRDGTTECWDPVTTFISQPKNATGVDHELRKHIETLVTLAGVCDLFDVGDRCGVAVTMLMGITRWLPRSIKLNTTGDCYLEVPYSPLGPVIGFFNWLVNEGGLFAWTTSLVARVPFALFHLVQVSSTGFLLVLVWFGLSGQWARLLLVGVLVVEVSTEPCNLTYIKQASGDAANYGHITTCSPLKQPCECTPLTHNVTEMWCFGDSVVEVKPHSDRLNGFYVSVATLPRLPGIRGCVFKGTDYNTTCCRVKTVPAWCKGCSSDCSWLHPNYTYEACGTTPCLTTQNDNGSAYCVAWIVKAATYSGFAITLDNRNWINVQYRQPRSADPRKWARLAGGRRLYGGMWAFSPNGTFAPISDLATGLISKSRDDPNKQIIYSGGGAITVPHLSWTLFLALVAGLFKSRTAFIGLVFASLWTQATAQLLAPWVTAVAIASTWDQWWMRVIVYLLLCRSRRPYRFLLCNKMYLTLFLLLMNVLGVAALMDEITFTPTVALLAVTLVSLFGSGLFAAHAPTTSFVCHYLLEWLSCFSYHLENTNGIQLILVILGPAAMLDISMGLLAMTCTVWIIGVLVPRFMLPRRRSVYERLIDGAVALPCAKYLQRLILFVAGEAGVVWYKHLGQRLNLLPGVDVLHGDPYSAIRSRLEYIEDAGRKFCCGDLVRGRPVIGRHGSRVAIGWAALPLGFEPCSPIGVRKVASRGELKTWAVSLTGVDTALWEGTIFTLGTMSRRYMGFSCGGLLHTVCHGAGHRSLASPNGPLPPVVFDDAADYAMHVAPRGAKDLDICTCSPSNGFMVTRIGTVIPLRVSAQNLWAVQSPLPLSICKGCSGGPVLCSAGHVVAMVQRCRAVSGSVAYVCTAPVRATAGSDRKSVRTDLSAPPAVGTSWEVQTVYAPTGSGKTTLLPMHYVRKGYQVLVLNPSVATTMSMPEYMKKQFGINPNLRAAEMTLNTGARLTYSTYGRWLADGKRSIQADVIICDECHAVDSTTILGIGSVLATTPESKCKLVLLATATPPGQPVLPHPNIQEIELDDTGDISFHGKKLKLATYKTGRHLIFQNSKKHCEALAADLRARGLKAVAYYRGLPLSTIPVEGDCVVVATDALMTGYTGNFDSVTDCNLATIEDVEVDFDPTITVSLKVVPANSVTRAQRRGRTGRGAPGVYYYVTSDTPLSGTAPEAAVFGAFDAGMAWFGFSPAEVLEALDSYRVTPGLPILRGALNEISAFFAGLGWVTPAFVNKARIHATSFVWLNAAQRQICYENGCNPPDPQSPIWKGVRVTGEPCRILCHLEGHQPLQGPTPEIVTQLQLAFTELEVWGAVTAATAASVFALGLALDYFGSVSITAAFTLDPGEPTHAPAPQELDDGFEECWGVPEFIEPVVTTCRVWVARVQLWAQGMAQSGAIDDVNNWFAANLITIASALQLGAGVLISPDNPLLAGLLSFSGAVSLPISKSAQALIITLGAILTARLTTAEGAVFIAGATLAGFQLAGSPVLSILLSTLSTYVSFVPAFSVVFKLLDGQLPSTVELASLINCAFAPGAAVAAVAVAVGAIALTQGTGVVWMNRLLSMVAKSNVISPDYFVEARNLRATIKALFDKLHPWNIVKTAIKFLTTPTDVPCGWNIWDHFYSVWHVLCKWAKALYEAVVGIAKRAVAIPGVPIASCQPGYAGPWKGEGMVTTRCECGRDLVFAVDFGQARIISGSRLCRNYWAGTVPINNTTSGPCRPHPSAWNTLTVQVGFGFVTYRLDGETVSVIATSSPDVTVPRVIPRAAAAAAVNGRRTDPYSGDPATPWRGTVWRDTGNGREKISLPFVLVEYRTDETIARAFEMGDNLPRSQMHSEPTDEGVGAVRIEAAARVESVSRLMEGPVDDFPLDPPEAAALREELDRAELMRSDAGTDGHWTGLTPQIGQLQYFDTPPPKREKPKQVVTFVSLREVGAAQELVAPSEDQPVLAPSSSVLPSLDVTTRPRPPRSVSSQSSMPSLEGSAVRGPPQGPGSVGGSSTGQAQPAASEHSCTTAWSDAKLSVGSSRLGDCSEADCSYSYIWDGIPYVAHMAERSFSAVAAMTHGLVQRNLVYVTEPKNIMERIKKVTRFRPPAEPNGHLEMLTKQATKLVSNLNLQPMTYSEAAAATSNTTARSAVTGYTGRDVKSGRARDAVLQVYDDLLRGPLERPANEVTIMPKAEVFMRNKPTDKPPRIIAYPHLETRVAEKMVLGHIGPGTVKRVLGKAYGFVPPKERIGRLLAMWRRPSPMAFSCDVVTFDSQITPDDVAREASIYCSATRDSATRARIYNLHKFYASGPMVDQRGNYVGTRNCRASGVFTTSSSNTMTAFLKVKAACMTAGFEKPEFLVAGDDVVITTRASPSPEQDRRKLGVFASAMKAMGAPVELPRPKYSLEDVTSCSSNVTAGFTRDGKLIHFLTRDPSIPFARCSAEGDRFNPVGAWVGNLLWHFPCLWVRIISVHLLEQYLESDFPEAVSVDWYGRQVSLKIQDLPYILTSMHGNDGFDVSRYTPYEMNRVAAALKACGMKPLRWWRKRARTIRSACFRKGGLHKFLAYHLLSFAVNTKRVPLDPKAVARFSVELGDVYTEEPIQMGNPPGPPWFLASLLVGLIVLLITLFH</sequence>
<keyword evidence="33" id="KW-0067">ATP-binding</keyword>
<evidence type="ECO:0000259" key="62">
    <source>
        <dbReference type="PROSITE" id="PS51822"/>
    </source>
</evidence>
<dbReference type="PROSITE" id="PS51693">
    <property type="entry name" value="HCV_NS2_PRO"/>
    <property type="match status" value="1"/>
</dbReference>
<feature type="transmembrane region" description="Helical" evidence="58">
    <location>
        <begin position="1714"/>
        <end position="1738"/>
    </location>
</feature>
<dbReference type="GO" id="GO:0039520">
    <property type="term" value="P:symbiont-mediated activation of host autophagy"/>
    <property type="evidence" value="ECO:0007669"/>
    <property type="project" value="UniProtKB-KW"/>
</dbReference>
<dbReference type="InterPro" id="IPR004109">
    <property type="entry name" value="HepC_NS3_protease"/>
</dbReference>
<keyword evidence="45" id="KW-1045">Host mitochondrion</keyword>
<keyword evidence="29" id="KW-0347">Helicase</keyword>
<dbReference type="GO" id="GO:0004197">
    <property type="term" value="F:cysteine-type endopeptidase activity"/>
    <property type="evidence" value="ECO:0007669"/>
    <property type="project" value="InterPro"/>
</dbReference>
<keyword evidence="19" id="KW-1090">Inhibition of host innate immune response by virus</keyword>
<dbReference type="InterPro" id="IPR002518">
    <property type="entry name" value="HCV_NS2"/>
</dbReference>
<keyword evidence="52" id="KW-0899">Viral immunoevasion</keyword>
<keyword evidence="21" id="KW-0808">Transferase</keyword>
<keyword evidence="23" id="KW-0548">Nucleotidyltransferase</keyword>
<feature type="transmembrane region" description="Helical" evidence="58">
    <location>
        <begin position="1593"/>
        <end position="1613"/>
    </location>
</feature>
<name>A0AAT9URS8_9FLAV</name>
<evidence type="ECO:0000256" key="13">
    <source>
        <dbReference type="ARBA" id="ARBA00022506"/>
    </source>
</evidence>
<keyword evidence="39 58" id="KW-1133">Transmembrane helix</keyword>
<evidence type="ECO:0000256" key="6">
    <source>
        <dbReference type="ARBA" id="ARBA00004338"/>
    </source>
</evidence>
<dbReference type="GO" id="GO:0039654">
    <property type="term" value="P:fusion of virus membrane with host endosome membrane"/>
    <property type="evidence" value="ECO:0007669"/>
    <property type="project" value="UniProtKB-KW"/>
</dbReference>
<evidence type="ECO:0000256" key="22">
    <source>
        <dbReference type="ARBA" id="ARBA00022692"/>
    </source>
</evidence>
<dbReference type="PROSITE" id="PS51192">
    <property type="entry name" value="HELICASE_ATP_BIND_1"/>
    <property type="match status" value="1"/>
</dbReference>
<evidence type="ECO:0000256" key="40">
    <source>
        <dbReference type="ARBA" id="ARBA00023039"/>
    </source>
</evidence>
<evidence type="ECO:0000256" key="1">
    <source>
        <dbReference type="ARBA" id="ARBA00004147"/>
    </source>
</evidence>
<feature type="compositionally biased region" description="Low complexity" evidence="57">
    <location>
        <begin position="2134"/>
        <end position="2148"/>
    </location>
</feature>
<keyword evidence="49" id="KW-1035">Host cytoplasm</keyword>
<evidence type="ECO:0000256" key="23">
    <source>
        <dbReference type="ARBA" id="ARBA00022695"/>
    </source>
</evidence>
<keyword evidence="22 58" id="KW-0812">Transmembrane</keyword>
<evidence type="ECO:0000256" key="30">
    <source>
        <dbReference type="ARBA" id="ARBA00022807"/>
    </source>
</evidence>
<keyword evidence="38" id="KW-0693">Viral RNA replication</keyword>
<evidence type="ECO:0000256" key="47">
    <source>
        <dbReference type="ARBA" id="ARBA00023184"/>
    </source>
</evidence>
<keyword evidence="42" id="KW-0406">Ion transport</keyword>
<dbReference type="InterPro" id="IPR043502">
    <property type="entry name" value="DNA/RNA_pol_sf"/>
</dbReference>
<keyword evidence="41" id="KW-1072">Activation of host autophagy by virus</keyword>
<dbReference type="Gene3D" id="2.40.10.10">
    <property type="entry name" value="Trypsin-like serine proteases"/>
    <property type="match status" value="1"/>
</dbReference>
<comment type="subcellular location">
    <subcellularLocation>
        <location evidence="4">Host cytoplasm</location>
    </subcellularLocation>
    <subcellularLocation>
        <location evidence="2">Host endoplasmic reticulum membrane</location>
        <topology evidence="2">Multi-pass membrane protein</topology>
    </subcellularLocation>
    <subcellularLocation>
        <location evidence="5">Host endoplasmic reticulum membrane</location>
        <topology evidence="5">Peripheral membrane protein</topology>
    </subcellularLocation>
    <subcellularLocation>
        <location evidence="7">Host endoplasmic reticulum membrane</location>
        <topology evidence="7">Single-pass type I membrane protein</topology>
    </subcellularLocation>
    <subcellularLocation>
        <location evidence="6">Host lipid droplet</location>
    </subcellularLocation>
    <subcellularLocation>
        <location evidence="3">Host mitochondrion</location>
    </subcellularLocation>
    <subcellularLocation>
        <location evidence="1">Host nucleus</location>
    </subcellularLocation>
    <subcellularLocation>
        <location evidence="8">Virion membrane</location>
        <topology evidence="8">Single-pass type I membrane protein</topology>
    </subcellularLocation>
</comment>
<evidence type="ECO:0000256" key="33">
    <source>
        <dbReference type="ARBA" id="ARBA00022840"/>
    </source>
</evidence>
<feature type="transmembrane region" description="Helical" evidence="58">
    <location>
        <begin position="2785"/>
        <end position="2802"/>
    </location>
</feature>
<evidence type="ECO:0000256" key="50">
    <source>
        <dbReference type="ARBA" id="ARBA00023258"/>
    </source>
</evidence>
<feature type="domain" description="Helicase ATP-binding" evidence="60">
    <location>
        <begin position="1066"/>
        <end position="1217"/>
    </location>
</feature>
<evidence type="ECO:0000313" key="63">
    <source>
        <dbReference type="EMBL" id="WIF29852.1"/>
    </source>
</evidence>
<keyword evidence="34" id="KW-0946">Virion</keyword>
<keyword evidence="47" id="KW-1038">Host endoplasmic reticulum</keyword>
<evidence type="ECO:0000256" key="42">
    <source>
        <dbReference type="ARBA" id="ARBA00023065"/>
    </source>
</evidence>
<feature type="transmembrane region" description="Helical" evidence="58">
    <location>
        <begin position="305"/>
        <end position="326"/>
    </location>
</feature>
<keyword evidence="46" id="KW-0325">Glycoprotein</keyword>
<dbReference type="GO" id="GO:0003723">
    <property type="term" value="F:RNA binding"/>
    <property type="evidence" value="ECO:0007669"/>
    <property type="project" value="UniProtKB-KW"/>
</dbReference>
<evidence type="ECO:0000256" key="12">
    <source>
        <dbReference type="ARBA" id="ARBA00022484"/>
    </source>
</evidence>
<dbReference type="Pfam" id="PF01538">
    <property type="entry name" value="HCV_NS2"/>
    <property type="match status" value="1"/>
</dbReference>
<evidence type="ECO:0000256" key="57">
    <source>
        <dbReference type="SAM" id="MobiDB-lite"/>
    </source>
</evidence>
<evidence type="ECO:0000256" key="51">
    <source>
        <dbReference type="ARBA" id="ARBA00023274"/>
    </source>
</evidence>
<keyword evidence="32" id="KW-1114">Inhibition of host interferon signaling pathway by virus</keyword>
<keyword evidence="44 58" id="KW-0472">Membrane</keyword>
<dbReference type="Gene3D" id="2.20.25.210">
    <property type="entry name" value="Hepatitis C NS5A, domain 1B"/>
    <property type="match status" value="1"/>
</dbReference>
<evidence type="ECO:0000256" key="29">
    <source>
        <dbReference type="ARBA" id="ARBA00022806"/>
    </source>
</evidence>
<keyword evidence="27" id="KW-0378">Hydrolase</keyword>
<dbReference type="GO" id="GO:0008270">
    <property type="term" value="F:zinc ion binding"/>
    <property type="evidence" value="ECO:0007669"/>
    <property type="project" value="InterPro"/>
</dbReference>
<dbReference type="GO" id="GO:0006508">
    <property type="term" value="P:proteolysis"/>
    <property type="evidence" value="ECO:0007669"/>
    <property type="project" value="UniProtKB-KW"/>
</dbReference>